<dbReference type="EMBL" id="JAUSTP010000001">
    <property type="protein sequence ID" value="MDQ0188254.1"/>
    <property type="molecule type" value="Genomic_DNA"/>
</dbReference>
<organism evidence="1 2">
    <name type="scientific">Alicyclobacillus cycloheptanicus</name>
    <dbReference type="NCBI Taxonomy" id="1457"/>
    <lineage>
        <taxon>Bacteria</taxon>
        <taxon>Bacillati</taxon>
        <taxon>Bacillota</taxon>
        <taxon>Bacilli</taxon>
        <taxon>Bacillales</taxon>
        <taxon>Alicyclobacillaceae</taxon>
        <taxon>Alicyclobacillus</taxon>
    </lineage>
</organism>
<dbReference type="Proteomes" id="UP001232973">
    <property type="component" value="Unassembled WGS sequence"/>
</dbReference>
<gene>
    <name evidence="1" type="ORF">J2S03_000058</name>
</gene>
<dbReference type="RefSeq" id="WP_274455670.1">
    <property type="nucleotide sequence ID" value="NZ_CP067097.1"/>
</dbReference>
<evidence type="ECO:0000313" key="1">
    <source>
        <dbReference type="EMBL" id="MDQ0188254.1"/>
    </source>
</evidence>
<sequence>MMIYGEVRKVVTFNLNRPEEREMYELANSIKFAPLVKRYLLQELRRRKSTVTAGSSSIQVRTE</sequence>
<keyword evidence="2" id="KW-1185">Reference proteome</keyword>
<accession>A0ABT9XDV1</accession>
<name>A0ABT9XDV1_9BACL</name>
<evidence type="ECO:0000313" key="2">
    <source>
        <dbReference type="Proteomes" id="UP001232973"/>
    </source>
</evidence>
<reference evidence="1 2" key="1">
    <citation type="submission" date="2023-07" db="EMBL/GenBank/DDBJ databases">
        <title>Genomic Encyclopedia of Type Strains, Phase IV (KMG-IV): sequencing the most valuable type-strain genomes for metagenomic binning, comparative biology and taxonomic classification.</title>
        <authorList>
            <person name="Goeker M."/>
        </authorList>
    </citation>
    <scope>NUCLEOTIDE SEQUENCE [LARGE SCALE GENOMIC DNA]</scope>
    <source>
        <strain evidence="1 2">DSM 4006</strain>
    </source>
</reference>
<comment type="caution">
    <text evidence="1">The sequence shown here is derived from an EMBL/GenBank/DDBJ whole genome shotgun (WGS) entry which is preliminary data.</text>
</comment>
<proteinExistence type="predicted"/>
<protein>
    <submittedName>
        <fullName evidence="1">Uncharacterized protein</fullName>
    </submittedName>
</protein>